<evidence type="ECO:0000313" key="3">
    <source>
        <dbReference type="WBParaSite" id="jg2423"/>
    </source>
</evidence>
<evidence type="ECO:0000256" key="1">
    <source>
        <dbReference type="SAM" id="MobiDB-lite"/>
    </source>
</evidence>
<feature type="compositionally biased region" description="Low complexity" evidence="1">
    <location>
        <begin position="173"/>
        <end position="216"/>
    </location>
</feature>
<organism evidence="2 3">
    <name type="scientific">Ditylenchus dipsaci</name>
    <dbReference type="NCBI Taxonomy" id="166011"/>
    <lineage>
        <taxon>Eukaryota</taxon>
        <taxon>Metazoa</taxon>
        <taxon>Ecdysozoa</taxon>
        <taxon>Nematoda</taxon>
        <taxon>Chromadorea</taxon>
        <taxon>Rhabditida</taxon>
        <taxon>Tylenchina</taxon>
        <taxon>Tylenchomorpha</taxon>
        <taxon>Sphaerularioidea</taxon>
        <taxon>Anguinidae</taxon>
        <taxon>Anguininae</taxon>
        <taxon>Ditylenchus</taxon>
    </lineage>
</organism>
<proteinExistence type="predicted"/>
<accession>A0A915DWH9</accession>
<keyword evidence="2" id="KW-1185">Reference proteome</keyword>
<name>A0A915DWH9_9BILA</name>
<reference evidence="3" key="1">
    <citation type="submission" date="2022-11" db="UniProtKB">
        <authorList>
            <consortium name="WormBaseParasite"/>
        </authorList>
    </citation>
    <scope>IDENTIFICATION</scope>
</reference>
<sequence length="231" mass="25603">MLSKLAAQCDLWDPFQEEEEDVHPTVPVPSSPQTLLHFLDTPYIHLQTDHLSTIVESQTDLAGLADVNIHPMVYRHKARQMGTTQPMWFYRRRSLLSAQLRQQSQASSSTINNEVSDVGEEKPQPVLKRKRLERMAKKTDPLHDVDWLNISPRMALIEVVKEDLSSLLDRMKSNSATSNKDSSSVTTATSSNITSSSAENSASSSARASSSAASSSIVLVSPRNVSEQEKI</sequence>
<dbReference type="AlphaFoldDB" id="A0A915DWH9"/>
<evidence type="ECO:0000313" key="2">
    <source>
        <dbReference type="Proteomes" id="UP000887574"/>
    </source>
</evidence>
<feature type="region of interest" description="Disordered" evidence="1">
    <location>
        <begin position="173"/>
        <end position="231"/>
    </location>
</feature>
<dbReference type="WBParaSite" id="jg2423">
    <property type="protein sequence ID" value="jg2423"/>
    <property type="gene ID" value="jg2423"/>
</dbReference>
<protein>
    <submittedName>
        <fullName evidence="3">Uncharacterized protein</fullName>
    </submittedName>
</protein>
<feature type="region of interest" description="Disordered" evidence="1">
    <location>
        <begin position="101"/>
        <end position="134"/>
    </location>
</feature>
<dbReference type="Proteomes" id="UP000887574">
    <property type="component" value="Unplaced"/>
</dbReference>